<feature type="transmembrane region" description="Helical" evidence="8">
    <location>
        <begin position="1524"/>
        <end position="1550"/>
    </location>
</feature>
<evidence type="ECO:0000256" key="6">
    <source>
        <dbReference type="ARBA" id="ARBA00023157"/>
    </source>
</evidence>
<keyword evidence="6 7" id="KW-1015">Disulfide bond</keyword>
<feature type="domain" description="EGF-like" evidence="9">
    <location>
        <begin position="1187"/>
        <end position="1228"/>
    </location>
</feature>
<dbReference type="PROSITE" id="PS50262">
    <property type="entry name" value="G_PROTEIN_RECEP_F1_2"/>
    <property type="match status" value="1"/>
</dbReference>
<dbReference type="Gene3D" id="2.10.25.10">
    <property type="entry name" value="Laminin"/>
    <property type="match status" value="1"/>
</dbReference>
<name>A0A814R8C4_9BILA</name>
<comment type="caution">
    <text evidence="11">The sequence shown here is derived from an EMBL/GenBank/DDBJ whole genome shotgun (WGS) entry which is preliminary data.</text>
</comment>
<evidence type="ECO:0008006" key="13">
    <source>
        <dbReference type="Google" id="ProtNLM"/>
    </source>
</evidence>
<evidence type="ECO:0000256" key="5">
    <source>
        <dbReference type="ARBA" id="ARBA00023136"/>
    </source>
</evidence>
<feature type="disulfide bond" evidence="7">
    <location>
        <begin position="1123"/>
        <end position="1140"/>
    </location>
</feature>
<evidence type="ECO:0000256" key="2">
    <source>
        <dbReference type="ARBA" id="ARBA00022692"/>
    </source>
</evidence>
<gene>
    <name evidence="11" type="ORF">JYZ213_LOCUS22993</name>
</gene>
<dbReference type="SUPFAM" id="SSF81321">
    <property type="entry name" value="Family A G protein-coupled receptor-like"/>
    <property type="match status" value="1"/>
</dbReference>
<dbReference type="Proteomes" id="UP000663845">
    <property type="component" value="Unassembled WGS sequence"/>
</dbReference>
<evidence type="ECO:0000256" key="8">
    <source>
        <dbReference type="SAM" id="Phobius"/>
    </source>
</evidence>
<dbReference type="SMART" id="SM00192">
    <property type="entry name" value="LDLa"/>
    <property type="match status" value="4"/>
</dbReference>
<comment type="subcellular location">
    <subcellularLocation>
        <location evidence="1">Membrane</location>
        <topology evidence="1">Single-pass membrane protein</topology>
    </subcellularLocation>
</comment>
<feature type="domain" description="EGF-like" evidence="9">
    <location>
        <begin position="1115"/>
        <end position="1152"/>
    </location>
</feature>
<dbReference type="PANTHER" id="PTHR24270">
    <property type="entry name" value="LOW-DENSITY LIPOPROTEIN RECEPTOR-RELATED"/>
    <property type="match status" value="1"/>
</dbReference>
<feature type="transmembrane region" description="Helical" evidence="8">
    <location>
        <begin position="1673"/>
        <end position="1693"/>
    </location>
</feature>
<evidence type="ECO:0000256" key="7">
    <source>
        <dbReference type="PROSITE-ProRule" id="PRU00076"/>
    </source>
</evidence>
<feature type="transmembrane region" description="Helical" evidence="8">
    <location>
        <begin position="1453"/>
        <end position="1476"/>
    </location>
</feature>
<accession>A0A814R8C4</accession>
<dbReference type="EMBL" id="CAJNOG010000267">
    <property type="protein sequence ID" value="CAF1130518.1"/>
    <property type="molecule type" value="Genomic_DNA"/>
</dbReference>
<organism evidence="11 12">
    <name type="scientific">Adineta steineri</name>
    <dbReference type="NCBI Taxonomy" id="433720"/>
    <lineage>
        <taxon>Eukaryota</taxon>
        <taxon>Metazoa</taxon>
        <taxon>Spiralia</taxon>
        <taxon>Gnathifera</taxon>
        <taxon>Rotifera</taxon>
        <taxon>Eurotatoria</taxon>
        <taxon>Bdelloidea</taxon>
        <taxon>Adinetida</taxon>
        <taxon>Adinetidae</taxon>
        <taxon>Adineta</taxon>
    </lineage>
</organism>
<dbReference type="PROSITE" id="PS50068">
    <property type="entry name" value="LDLRA_2"/>
    <property type="match status" value="1"/>
</dbReference>
<evidence type="ECO:0000313" key="11">
    <source>
        <dbReference type="EMBL" id="CAF1130518.1"/>
    </source>
</evidence>
<dbReference type="Gene3D" id="1.20.1070.10">
    <property type="entry name" value="Rhodopsin 7-helix transmembrane proteins"/>
    <property type="match status" value="1"/>
</dbReference>
<feature type="transmembrane region" description="Helical" evidence="8">
    <location>
        <begin position="1571"/>
        <end position="1590"/>
    </location>
</feature>
<evidence type="ECO:0000313" key="12">
    <source>
        <dbReference type="Proteomes" id="UP000663845"/>
    </source>
</evidence>
<dbReference type="InterPro" id="IPR017452">
    <property type="entry name" value="GPCR_Rhodpsn_7TM"/>
</dbReference>
<reference evidence="11" key="1">
    <citation type="submission" date="2021-02" db="EMBL/GenBank/DDBJ databases">
        <authorList>
            <person name="Nowell W R."/>
        </authorList>
    </citation>
    <scope>NUCLEOTIDE SEQUENCE</scope>
</reference>
<protein>
    <recommendedName>
        <fullName evidence="13">EGF-like domain-containing protein</fullName>
    </recommendedName>
</protein>
<feature type="transmembrane region" description="Helical" evidence="8">
    <location>
        <begin position="1626"/>
        <end position="1652"/>
    </location>
</feature>
<keyword evidence="4 8" id="KW-1133">Transmembrane helix</keyword>
<dbReference type="SUPFAM" id="SSF57196">
    <property type="entry name" value="EGF/Laminin"/>
    <property type="match status" value="1"/>
</dbReference>
<feature type="disulfide bond" evidence="7">
    <location>
        <begin position="1142"/>
        <end position="1151"/>
    </location>
</feature>
<dbReference type="InterPro" id="IPR000742">
    <property type="entry name" value="EGF"/>
</dbReference>
<sequence>MANASVIDEINLKDYILIWLDILSNIQQSFRTLVNHFKIFEDINQCEKYIQSLSIDDRIIIVVNDCNNQELINHIHQFRQVYSIYIYSKTNQQWIKQFPKIKGIVPELNELLARIHKDHETSSINIFQTNISDEFSTTGLNGQFLYFQLLIYVLLRLKSNLQDNKNEFISFCENEYKDNIDELRIIDEFKQNYSSKKAIWWYTRESFLYKILNKALRIQNIDLLFLFRFFIHDIEKQLRLNQSNHLTPYCRRLLSTDPINKIPGYIENTDTFKNLRLRGITSENLLQRSILIDIIEQYSIYLITNAIEFDEFVFNNCSSLWFGSNCQYTFNLSMPIESFGDFVKSSFEARRDYLGKVLIHTCYPHLSGCHRGPEPMCLDWREICDGKIDCIGDKFGIDEEYCDELEINECNEDEYRCHNGAQCIPYEFFRDDHQSIDCLDGTDEAEHYQMPSHMIKIDPLECISTMLFACEERTCRQPHVFSCSDGSRSSLYPVFNLLTINHGTCDSTGRAAYYRQEIYKSAKRYPNDCYFLLFCKLGFYNILQNDTYKKTDCSPENLLSKNCTLEYLSFPLEPILNGYFQPIYSTQRLIESNNDKGWPTYICNNPRLCAYLPSATRYINGSDCRAAPKYLSHDSFLSFRLKEDTKICALMGNINKYESNSSLFYCKKSDKYISKHRLVDGTQDCYYNEDESYNASCSLNDTQRFNCTSKKKCLSPVGIGLDEPDCENKEDENTDSQEIFLYSRLCNDIRYPELLPEDDGEHDENNCESWPCHTPYTRCDHVFQCANGIDELNCLSFTGNFNEFECLIIDSPHDYYYIPQEYIYEKPINCINHNSSNILYRNIFYSKNVTFNINQEYISWKEKICLTKNDICGYSSTNNQHLICNIVQKENILIDPEFSINLYDNGTLCKIGGRDFRSSYSYYFLTWNLGYFPPVINQIPLSSQPSINIKPKKPLEIKTSIELIEYCNRGIVIFEGKSYEKKCLCPPSYYGDRCQWQNQRISLTLQIRPVGTLKNKISVYDIFIYLIDEQNGIIHNYEKINYISSKDCNTKYNRYLLYPDQPKNVNHTYSIRIDIYEKSTLLNYYGSWNLSIPFPFLPVNRISTQLRIPSEKSELSINCSIQCGKHGQCFNYINSTKEFCLCEQGYSGRYCNITYNCSCSSDSMCLNSSICLCPLNKFGSKCYLQHKYYQSNKSSCQNNGKCIPYNYHTNHDEFFCLCPENFMGSHCEYQSNKIDINFKIDSIPSLIFAHYIISHNDKKHERIIKFKKIPFDQYSIELFYATPFNLLFIEFEKNYYLTVVREKPIQFENIITNINQDNKCENITKLLNSTILNYKTLRRLKYYQLPCIENLKLKCFYDDKHMCVCDKNRYSNCFEFDHVSYDCLGNNYCENNGSCFQDNLICPSTSACICEKCHYGSKCQFNSTGFSTSLDVIFGYHIKPFISFTKQSKAVRITASITILMLIFSIINGLLSILTFKSESILKVGCGLYLLTNSIISILTITIFTIKYFQLIVSQMKSITNTSFIHFSCILTDALLKILLSFGDWLYAAVAVERTLAATQGIHFNQSKSKYIAKYVIGTILCLISISYIHDPISRRTINDIDDEERIWCILEYSTNLKKYDKFINIFHVLIPFIINILSAICITIQVFRIRVKTKKKSAYKKILYAQIKQNKHLLISSCILILLSIPRLIISFMSGCMDSIRNPWLYLIGYYISFIPPLLIIILFILPSRTYKQEFISIIQKINFFSK</sequence>
<evidence type="ECO:0000259" key="10">
    <source>
        <dbReference type="PROSITE" id="PS50262"/>
    </source>
</evidence>
<dbReference type="GO" id="GO:0005886">
    <property type="term" value="C:plasma membrane"/>
    <property type="evidence" value="ECO:0007669"/>
    <property type="project" value="TreeGrafter"/>
</dbReference>
<keyword evidence="5 8" id="KW-0472">Membrane</keyword>
<dbReference type="GO" id="GO:0016192">
    <property type="term" value="P:vesicle-mediated transport"/>
    <property type="evidence" value="ECO:0007669"/>
    <property type="project" value="UniProtKB-ARBA"/>
</dbReference>
<keyword evidence="2 8" id="KW-0812">Transmembrane</keyword>
<dbReference type="Gene3D" id="4.10.400.10">
    <property type="entry name" value="Low-density Lipoprotein Receptor"/>
    <property type="match status" value="1"/>
</dbReference>
<keyword evidence="3" id="KW-0677">Repeat</keyword>
<feature type="transmembrane region" description="Helical" evidence="8">
    <location>
        <begin position="1488"/>
        <end position="1512"/>
    </location>
</feature>
<dbReference type="InterPro" id="IPR036055">
    <property type="entry name" value="LDL_receptor-like_sf"/>
</dbReference>
<feature type="disulfide bond" evidence="7">
    <location>
        <begin position="1119"/>
        <end position="1129"/>
    </location>
</feature>
<dbReference type="PROSITE" id="PS00022">
    <property type="entry name" value="EGF_1"/>
    <property type="match status" value="2"/>
</dbReference>
<feature type="disulfide bond" evidence="7">
    <location>
        <begin position="1218"/>
        <end position="1227"/>
    </location>
</feature>
<comment type="caution">
    <text evidence="7">Lacks conserved residue(s) required for the propagation of feature annotation.</text>
</comment>
<dbReference type="PROSITE" id="PS01186">
    <property type="entry name" value="EGF_2"/>
    <property type="match status" value="1"/>
</dbReference>
<dbReference type="SMART" id="SM00181">
    <property type="entry name" value="EGF"/>
    <property type="match status" value="3"/>
</dbReference>
<evidence type="ECO:0000256" key="4">
    <source>
        <dbReference type="ARBA" id="ARBA00022989"/>
    </source>
</evidence>
<evidence type="ECO:0000256" key="3">
    <source>
        <dbReference type="ARBA" id="ARBA00022737"/>
    </source>
</evidence>
<feature type="domain" description="G-protein coupled receptors family 1 profile" evidence="10">
    <location>
        <begin position="1467"/>
        <end position="1725"/>
    </location>
</feature>
<dbReference type="InterPro" id="IPR002172">
    <property type="entry name" value="LDrepeatLR_classA_rpt"/>
</dbReference>
<feature type="transmembrane region" description="Helical" evidence="8">
    <location>
        <begin position="1705"/>
        <end position="1727"/>
    </location>
</feature>
<evidence type="ECO:0000259" key="9">
    <source>
        <dbReference type="PROSITE" id="PS50026"/>
    </source>
</evidence>
<keyword evidence="7" id="KW-0245">EGF-like domain</keyword>
<evidence type="ECO:0000256" key="1">
    <source>
        <dbReference type="ARBA" id="ARBA00004167"/>
    </source>
</evidence>
<proteinExistence type="predicted"/>
<dbReference type="PROSITE" id="PS50026">
    <property type="entry name" value="EGF_3"/>
    <property type="match status" value="2"/>
</dbReference>
<dbReference type="InterPro" id="IPR050685">
    <property type="entry name" value="LDLR"/>
</dbReference>